<accession>A0AAW1TZM5</accession>
<dbReference type="Gene3D" id="3.30.70.590">
    <property type="entry name" value="Poly(A) polymerase predicted RNA binding domain"/>
    <property type="match status" value="1"/>
</dbReference>
<keyword evidence="1" id="KW-0808">Transferase</keyword>
<name>A0AAW1TZM5_9CUCU</name>
<evidence type="ECO:0000259" key="4">
    <source>
        <dbReference type="Pfam" id="PF04926"/>
    </source>
</evidence>
<evidence type="ECO:0000256" key="3">
    <source>
        <dbReference type="ARBA" id="ARBA00022840"/>
    </source>
</evidence>
<proteinExistence type="predicted"/>
<evidence type="ECO:0000313" key="6">
    <source>
        <dbReference type="Proteomes" id="UP001431783"/>
    </source>
</evidence>
<dbReference type="InterPro" id="IPR011068">
    <property type="entry name" value="NuclTrfase_I-like_C"/>
</dbReference>
<dbReference type="Proteomes" id="UP001431783">
    <property type="component" value="Unassembled WGS sequence"/>
</dbReference>
<keyword evidence="3" id="KW-0067">ATP-binding</keyword>
<organism evidence="5 6">
    <name type="scientific">Henosepilachna vigintioctopunctata</name>
    <dbReference type="NCBI Taxonomy" id="420089"/>
    <lineage>
        <taxon>Eukaryota</taxon>
        <taxon>Metazoa</taxon>
        <taxon>Ecdysozoa</taxon>
        <taxon>Arthropoda</taxon>
        <taxon>Hexapoda</taxon>
        <taxon>Insecta</taxon>
        <taxon>Pterygota</taxon>
        <taxon>Neoptera</taxon>
        <taxon>Endopterygota</taxon>
        <taxon>Coleoptera</taxon>
        <taxon>Polyphaga</taxon>
        <taxon>Cucujiformia</taxon>
        <taxon>Coccinelloidea</taxon>
        <taxon>Coccinellidae</taxon>
        <taxon>Epilachninae</taxon>
        <taxon>Epilachnini</taxon>
        <taxon>Henosepilachna</taxon>
    </lineage>
</organism>
<gene>
    <name evidence="5" type="ORF">WA026_002228</name>
</gene>
<evidence type="ECO:0000313" key="5">
    <source>
        <dbReference type="EMBL" id="KAK9873873.1"/>
    </source>
</evidence>
<keyword evidence="2" id="KW-0547">Nucleotide-binding</keyword>
<dbReference type="EMBL" id="JARQZJ010000031">
    <property type="protein sequence ID" value="KAK9873873.1"/>
    <property type="molecule type" value="Genomic_DNA"/>
</dbReference>
<protein>
    <recommendedName>
        <fullName evidence="4">Poly(A) polymerase RNA-binding domain-containing protein</fullName>
    </recommendedName>
</protein>
<comment type="caution">
    <text evidence="5">The sequence shown here is derived from an EMBL/GenBank/DDBJ whole genome shotgun (WGS) entry which is preliminary data.</text>
</comment>
<evidence type="ECO:0000256" key="1">
    <source>
        <dbReference type="ARBA" id="ARBA00022679"/>
    </source>
</evidence>
<dbReference type="SUPFAM" id="SSF55003">
    <property type="entry name" value="PAP/Archaeal CCA-adding enzyme, C-terminal domain"/>
    <property type="match status" value="1"/>
</dbReference>
<dbReference type="GO" id="GO:0016779">
    <property type="term" value="F:nucleotidyltransferase activity"/>
    <property type="evidence" value="ECO:0007669"/>
    <property type="project" value="InterPro"/>
</dbReference>
<dbReference type="AlphaFoldDB" id="A0AAW1TZM5"/>
<dbReference type="Pfam" id="PF04926">
    <property type="entry name" value="PAP_RNA-bind"/>
    <property type="match status" value="1"/>
</dbReference>
<feature type="domain" description="Poly(A) polymerase RNA-binding" evidence="4">
    <location>
        <begin position="1"/>
        <end position="59"/>
    </location>
</feature>
<sequence>MFIGLEFQKTEPMNIDLTFDIQKFMRNVYHHGENIVKTGMMLDAQSVKRQQLIQYSAPSIFKRERKVSYPTTRDTRKDRWIKSCQMMRIRLGFQTSLLCQL</sequence>
<dbReference type="InterPro" id="IPR007010">
    <property type="entry name" value="PolA_pol_RNA-bd_dom"/>
</dbReference>
<evidence type="ECO:0000256" key="2">
    <source>
        <dbReference type="ARBA" id="ARBA00022741"/>
    </source>
</evidence>
<reference evidence="5 6" key="1">
    <citation type="submission" date="2023-03" db="EMBL/GenBank/DDBJ databases">
        <title>Genome insight into feeding habits of ladybird beetles.</title>
        <authorList>
            <person name="Li H.-S."/>
            <person name="Huang Y.-H."/>
            <person name="Pang H."/>
        </authorList>
    </citation>
    <scope>NUCLEOTIDE SEQUENCE [LARGE SCALE GENOMIC DNA]</scope>
    <source>
        <strain evidence="5">SYSU_2023b</strain>
        <tissue evidence="5">Whole body</tissue>
    </source>
</reference>
<dbReference type="GO" id="GO:0003723">
    <property type="term" value="F:RNA binding"/>
    <property type="evidence" value="ECO:0007669"/>
    <property type="project" value="InterPro"/>
</dbReference>
<keyword evidence="6" id="KW-1185">Reference proteome</keyword>
<dbReference type="GO" id="GO:0031123">
    <property type="term" value="P:RNA 3'-end processing"/>
    <property type="evidence" value="ECO:0007669"/>
    <property type="project" value="InterPro"/>
</dbReference>
<dbReference type="GO" id="GO:0005524">
    <property type="term" value="F:ATP binding"/>
    <property type="evidence" value="ECO:0007669"/>
    <property type="project" value="UniProtKB-KW"/>
</dbReference>